<keyword evidence="2" id="KW-1003">Cell membrane</keyword>
<dbReference type="EMBL" id="JACLAX010000027">
    <property type="protein sequence ID" value="MBC2670741.1"/>
    <property type="molecule type" value="Genomic_DNA"/>
</dbReference>
<dbReference type="InterPro" id="IPR001123">
    <property type="entry name" value="LeuE-type"/>
</dbReference>
<gene>
    <name evidence="8" type="ORF">H7F53_16435</name>
</gene>
<evidence type="ECO:0000256" key="7">
    <source>
        <dbReference type="SAM" id="Phobius"/>
    </source>
</evidence>
<feature type="transmembrane region" description="Helical" evidence="7">
    <location>
        <begin position="200"/>
        <end position="219"/>
    </location>
</feature>
<name>A0A7X1G1B6_9SPHN</name>
<comment type="caution">
    <text evidence="8">The sequence shown here is derived from an EMBL/GenBank/DDBJ whole genome shotgun (WGS) entry which is preliminary data.</text>
</comment>
<dbReference type="PANTHER" id="PTHR30086">
    <property type="entry name" value="ARGININE EXPORTER PROTEIN ARGO"/>
    <property type="match status" value="1"/>
</dbReference>
<dbReference type="GO" id="GO:0005886">
    <property type="term" value="C:plasma membrane"/>
    <property type="evidence" value="ECO:0007669"/>
    <property type="project" value="UniProtKB-SubCell"/>
</dbReference>
<keyword evidence="9" id="KW-1185">Reference proteome</keyword>
<dbReference type="Proteomes" id="UP000551327">
    <property type="component" value="Unassembled WGS sequence"/>
</dbReference>
<dbReference type="PANTHER" id="PTHR30086:SF20">
    <property type="entry name" value="ARGININE EXPORTER PROTEIN ARGO-RELATED"/>
    <property type="match status" value="1"/>
</dbReference>
<feature type="transmembrane region" description="Helical" evidence="7">
    <location>
        <begin position="123"/>
        <end position="140"/>
    </location>
</feature>
<feature type="transmembrane region" description="Helical" evidence="7">
    <location>
        <begin position="240"/>
        <end position="257"/>
    </location>
</feature>
<organism evidence="8 9">
    <name type="scientific">Novosphingobium piscinae</name>
    <dbReference type="NCBI Taxonomy" id="1507448"/>
    <lineage>
        <taxon>Bacteria</taxon>
        <taxon>Pseudomonadati</taxon>
        <taxon>Pseudomonadota</taxon>
        <taxon>Alphaproteobacteria</taxon>
        <taxon>Sphingomonadales</taxon>
        <taxon>Sphingomonadaceae</taxon>
        <taxon>Novosphingobium</taxon>
    </lineage>
</organism>
<keyword evidence="3 7" id="KW-0812">Transmembrane</keyword>
<feature type="region of interest" description="Disordered" evidence="6">
    <location>
        <begin position="32"/>
        <end position="52"/>
    </location>
</feature>
<dbReference type="Pfam" id="PF01810">
    <property type="entry name" value="LysE"/>
    <property type="match status" value="1"/>
</dbReference>
<comment type="subcellular location">
    <subcellularLocation>
        <location evidence="1">Cell membrane</location>
        <topology evidence="1">Multi-pass membrane protein</topology>
    </subcellularLocation>
</comment>
<accession>A0A7X1G1B6</accession>
<evidence type="ECO:0000256" key="4">
    <source>
        <dbReference type="ARBA" id="ARBA00022989"/>
    </source>
</evidence>
<sequence length="258" mass="26348">MAPPPLACRAILHAAPPCRHGPTAGRIERLALRQDRGKPAGSSTRRDPRRGPGAPLDYLGFALAVVLIELTPGPNMAWLAGLAATEGRRAGQAAVAGVALGLLANGVLAALGLAALLAAAPQLWTVLRGAGAAMMAWLAFDTWRGAGTAVGDGRGPAPSTGRAFAAGALLNLLNPKAYLFFVVVAPQFLNGAALELRGALLLALISAAIATAIHLLIVAAGGRAHAWLADARRTRTVRRLFALVMLGVAGAFLLPELG</sequence>
<keyword evidence="5 7" id="KW-0472">Membrane</keyword>
<feature type="transmembrane region" description="Helical" evidence="7">
    <location>
        <begin position="58"/>
        <end position="81"/>
    </location>
</feature>
<evidence type="ECO:0000256" key="2">
    <source>
        <dbReference type="ARBA" id="ARBA00022475"/>
    </source>
</evidence>
<reference evidence="8 9" key="1">
    <citation type="submission" date="2020-08" db="EMBL/GenBank/DDBJ databases">
        <title>The genome sequence of type strain Novosphingobium piscinae KCTC 42194.</title>
        <authorList>
            <person name="Liu Y."/>
        </authorList>
    </citation>
    <scope>NUCLEOTIDE SEQUENCE [LARGE SCALE GENOMIC DNA]</scope>
    <source>
        <strain evidence="8 9">KCTC 42194</strain>
    </source>
</reference>
<evidence type="ECO:0000313" key="9">
    <source>
        <dbReference type="Proteomes" id="UP000551327"/>
    </source>
</evidence>
<evidence type="ECO:0000256" key="5">
    <source>
        <dbReference type="ARBA" id="ARBA00023136"/>
    </source>
</evidence>
<feature type="compositionally biased region" description="Basic and acidic residues" evidence="6">
    <location>
        <begin position="32"/>
        <end position="50"/>
    </location>
</feature>
<proteinExistence type="predicted"/>
<protein>
    <submittedName>
        <fullName evidence="8">LysE family translocator</fullName>
    </submittedName>
</protein>
<feature type="transmembrane region" description="Helical" evidence="7">
    <location>
        <begin position="93"/>
        <end position="117"/>
    </location>
</feature>
<dbReference type="GO" id="GO:0015171">
    <property type="term" value="F:amino acid transmembrane transporter activity"/>
    <property type="evidence" value="ECO:0007669"/>
    <property type="project" value="TreeGrafter"/>
</dbReference>
<dbReference type="AlphaFoldDB" id="A0A7X1G1B6"/>
<keyword evidence="4 7" id="KW-1133">Transmembrane helix</keyword>
<evidence type="ECO:0000256" key="6">
    <source>
        <dbReference type="SAM" id="MobiDB-lite"/>
    </source>
</evidence>
<evidence type="ECO:0000256" key="3">
    <source>
        <dbReference type="ARBA" id="ARBA00022692"/>
    </source>
</evidence>
<evidence type="ECO:0000313" key="8">
    <source>
        <dbReference type="EMBL" id="MBC2670741.1"/>
    </source>
</evidence>
<evidence type="ECO:0000256" key="1">
    <source>
        <dbReference type="ARBA" id="ARBA00004651"/>
    </source>
</evidence>